<comment type="caution">
    <text evidence="1">The sequence shown here is derived from an EMBL/GenBank/DDBJ whole genome shotgun (WGS) entry which is preliminary data.</text>
</comment>
<dbReference type="RefSeq" id="WP_249700127.1">
    <property type="nucleotide sequence ID" value="NZ_JAMFLX010000017.1"/>
</dbReference>
<evidence type="ECO:0000313" key="2">
    <source>
        <dbReference type="Proteomes" id="UP001203338"/>
    </source>
</evidence>
<proteinExistence type="predicted"/>
<dbReference type="CDD" id="cd06223">
    <property type="entry name" value="PRTases_typeI"/>
    <property type="match status" value="1"/>
</dbReference>
<evidence type="ECO:0000313" key="1">
    <source>
        <dbReference type="EMBL" id="MCL6270831.1"/>
    </source>
</evidence>
<name>A0ABT0PHU8_9GAMM</name>
<reference evidence="1 2" key="1">
    <citation type="submission" date="2022-05" db="EMBL/GenBank/DDBJ databases">
        <authorList>
            <person name="Park J.-S."/>
        </authorList>
    </citation>
    <scope>NUCLEOTIDE SEQUENCE [LARGE SCALE GENOMIC DNA]</scope>
    <source>
        <strain evidence="1 2">2012CJ34-2</strain>
    </source>
</reference>
<keyword evidence="2" id="KW-1185">Reference proteome</keyword>
<sequence length="61" mass="6761">MKDYQIWGTVLSSSQIEQGTGTVASMLNDRSNNSAIVYHQNISIQGRHVLLVDDGIDQVEQ</sequence>
<dbReference type="Proteomes" id="UP001203338">
    <property type="component" value="Unassembled WGS sequence"/>
</dbReference>
<organism evidence="1 2">
    <name type="scientific">Parendozoicomonas callyspongiae</name>
    <dbReference type="NCBI Taxonomy" id="2942213"/>
    <lineage>
        <taxon>Bacteria</taxon>
        <taxon>Pseudomonadati</taxon>
        <taxon>Pseudomonadota</taxon>
        <taxon>Gammaproteobacteria</taxon>
        <taxon>Oceanospirillales</taxon>
        <taxon>Endozoicomonadaceae</taxon>
        <taxon>Parendozoicomonas</taxon>
    </lineage>
</organism>
<gene>
    <name evidence="1" type="ORF">M3P05_12945</name>
</gene>
<dbReference type="InterPro" id="IPR029057">
    <property type="entry name" value="PRTase-like"/>
</dbReference>
<protein>
    <submittedName>
        <fullName evidence="1">Uncharacterized protein</fullName>
    </submittedName>
</protein>
<dbReference type="SUPFAM" id="SSF53271">
    <property type="entry name" value="PRTase-like"/>
    <property type="match status" value="1"/>
</dbReference>
<dbReference type="InterPro" id="IPR000836">
    <property type="entry name" value="PRTase_dom"/>
</dbReference>
<accession>A0ABT0PHU8</accession>
<dbReference type="EMBL" id="JAMFLX010000017">
    <property type="protein sequence ID" value="MCL6270831.1"/>
    <property type="molecule type" value="Genomic_DNA"/>
</dbReference>